<organism evidence="2 3">
    <name type="scientific">Actinomadura craniellae</name>
    <dbReference type="NCBI Taxonomy" id="2231787"/>
    <lineage>
        <taxon>Bacteria</taxon>
        <taxon>Bacillati</taxon>
        <taxon>Actinomycetota</taxon>
        <taxon>Actinomycetes</taxon>
        <taxon>Streptosporangiales</taxon>
        <taxon>Thermomonosporaceae</taxon>
        <taxon>Actinomadura</taxon>
    </lineage>
</organism>
<evidence type="ECO:0000313" key="2">
    <source>
        <dbReference type="EMBL" id="RAY14030.1"/>
    </source>
</evidence>
<dbReference type="Gene3D" id="3.40.50.1820">
    <property type="entry name" value="alpha/beta hydrolase"/>
    <property type="match status" value="1"/>
</dbReference>
<dbReference type="Proteomes" id="UP000251891">
    <property type="component" value="Unassembled WGS sequence"/>
</dbReference>
<keyword evidence="2" id="KW-0378">Hydrolase</keyword>
<reference evidence="2 3" key="1">
    <citation type="submission" date="2018-06" db="EMBL/GenBank/DDBJ databases">
        <title>Actinomadura craniellae sp. nov. isolated from marine sponge Craniella sp.</title>
        <authorList>
            <person name="Li L."/>
            <person name="Xu Q.H."/>
            <person name="Lin H.W."/>
            <person name="Lu Y.H."/>
        </authorList>
    </citation>
    <scope>NUCLEOTIDE SEQUENCE [LARGE SCALE GENOMIC DNA]</scope>
    <source>
        <strain evidence="2 3">LHW63021</strain>
    </source>
</reference>
<dbReference type="GO" id="GO:0016787">
    <property type="term" value="F:hydrolase activity"/>
    <property type="evidence" value="ECO:0007669"/>
    <property type="project" value="UniProtKB-KW"/>
</dbReference>
<dbReference type="SUPFAM" id="SSF53474">
    <property type="entry name" value="alpha/beta-Hydrolases"/>
    <property type="match status" value="1"/>
</dbReference>
<dbReference type="OrthoDB" id="9804723at2"/>
<dbReference type="PANTHER" id="PTHR43798">
    <property type="entry name" value="MONOACYLGLYCEROL LIPASE"/>
    <property type="match status" value="1"/>
</dbReference>
<dbReference type="AlphaFoldDB" id="A0A365H4J5"/>
<dbReference type="InterPro" id="IPR050266">
    <property type="entry name" value="AB_hydrolase_sf"/>
</dbReference>
<dbReference type="EMBL" id="QLYX01000007">
    <property type="protein sequence ID" value="RAY14030.1"/>
    <property type="molecule type" value="Genomic_DNA"/>
</dbReference>
<protein>
    <submittedName>
        <fullName evidence="2">Alpha/beta hydrolase</fullName>
    </submittedName>
</protein>
<dbReference type="InterPro" id="IPR000639">
    <property type="entry name" value="Epox_hydrolase-like"/>
</dbReference>
<proteinExistence type="predicted"/>
<feature type="domain" description="AB hydrolase-1" evidence="1">
    <location>
        <begin position="37"/>
        <end position="282"/>
    </location>
</feature>
<dbReference type="Pfam" id="PF00561">
    <property type="entry name" value="Abhydrolase_1"/>
    <property type="match status" value="1"/>
</dbReference>
<evidence type="ECO:0000313" key="3">
    <source>
        <dbReference type="Proteomes" id="UP000251891"/>
    </source>
</evidence>
<dbReference type="InterPro" id="IPR029058">
    <property type="entry name" value="AB_hydrolase_fold"/>
</dbReference>
<dbReference type="GO" id="GO:0016020">
    <property type="term" value="C:membrane"/>
    <property type="evidence" value="ECO:0007669"/>
    <property type="project" value="TreeGrafter"/>
</dbReference>
<name>A0A365H4J5_9ACTN</name>
<accession>A0A365H4J5</accession>
<comment type="caution">
    <text evidence="2">The sequence shown here is derived from an EMBL/GenBank/DDBJ whole genome shotgun (WGS) entry which is preliminary data.</text>
</comment>
<sequence>MQNESTDLLSPGSHDVVVDGLNQRYHVHGSGPVCLAVPGGPGVTWTSLRVPAAEEFLTMVYVEPLGTGGSQRLPAHPNGYTRQRYTRSLVGLLDRLSLPRVFLLGHSHGGFVAQHFALHHPDRLSGLVLYGSAPVTGPEHVAESAARVAEFARRNEARPDLPRVLAGLQASGTVTGDEEITAALRDLLPAFFARYWQREEEFRDLRETMTCTYISSVDEDLAPDIIDDRDALPALTVPTLVVVGRYDVPCGPRWARELHTLIPRSRLVVLEDSGHLGHLEEPEVFSRALLDFVRSTSA</sequence>
<keyword evidence="3" id="KW-1185">Reference proteome</keyword>
<evidence type="ECO:0000259" key="1">
    <source>
        <dbReference type="Pfam" id="PF00561"/>
    </source>
</evidence>
<dbReference type="RefSeq" id="WP_111868941.1">
    <property type="nucleotide sequence ID" value="NZ_QLYX01000007.1"/>
</dbReference>
<dbReference type="InterPro" id="IPR000073">
    <property type="entry name" value="AB_hydrolase_1"/>
</dbReference>
<dbReference type="PRINTS" id="PR00412">
    <property type="entry name" value="EPOXHYDRLASE"/>
</dbReference>
<dbReference type="PANTHER" id="PTHR43798:SF33">
    <property type="entry name" value="HYDROLASE, PUTATIVE (AFU_ORTHOLOGUE AFUA_2G14860)-RELATED"/>
    <property type="match status" value="1"/>
</dbReference>
<gene>
    <name evidence="2" type="ORF">DPM19_17255</name>
</gene>